<dbReference type="Proteomes" id="UP000216411">
    <property type="component" value="Unassembled WGS sequence"/>
</dbReference>
<name>A0A318EGP9_9FIRM</name>
<dbReference type="EMBL" id="NOKA02000008">
    <property type="protein sequence ID" value="RDY31944.1"/>
    <property type="molecule type" value="Genomic_DNA"/>
</dbReference>
<sequence length="363" mass="40349">MLAEERLIKRTAIGSTLFAIGVSIILFQLPNQIVVETVTKQVEESQDVNEETMNYYDEAEIDGENASKVTSYLKIPLPEEVKEEDITIEDSYISQTISITIHNIDENFFNDNPLVGSSDHISNIAYSSSNQGATIELLLDNVYEYNTEYVNNSLNMTFIEPRSMYDKIVVIDAGHGGKDDGTEHFNTVEKEVNLDIVLKLKELLDASDIKAYYTRLDDTKPSNADRVAFANSIKPDFFISVHNNGDTKASSSSGTEVLYNDNEESTGFGSKELAQICQDELVEKLGSRDRGLVNGSTIKIIRLSEIPVALVEVGFITNKTEAANLKSESYQKKAAQAIYDAIEKAYEARDNTGVNSTQETENE</sequence>
<dbReference type="GO" id="GO:0030288">
    <property type="term" value="C:outer membrane-bounded periplasmic space"/>
    <property type="evidence" value="ECO:0007669"/>
    <property type="project" value="TreeGrafter"/>
</dbReference>
<evidence type="ECO:0000313" key="5">
    <source>
        <dbReference type="Proteomes" id="UP000216411"/>
    </source>
</evidence>
<keyword evidence="5" id="KW-1185">Reference proteome</keyword>
<dbReference type="EMBL" id="QICS01000019">
    <property type="protein sequence ID" value="PXV85137.1"/>
    <property type="molecule type" value="Genomic_DNA"/>
</dbReference>
<accession>A0A318EGP9</accession>
<evidence type="ECO:0000313" key="3">
    <source>
        <dbReference type="EMBL" id="PXV85137.1"/>
    </source>
</evidence>
<evidence type="ECO:0000256" key="1">
    <source>
        <dbReference type="ARBA" id="ARBA00022801"/>
    </source>
</evidence>
<reference evidence="3 6" key="2">
    <citation type="submission" date="2018-05" db="EMBL/GenBank/DDBJ databases">
        <title>Genomic Encyclopedia of Type Strains, Phase IV (KMG-IV): sequencing the most valuable type-strain genomes for metagenomic binning, comparative biology and taxonomic classification.</title>
        <authorList>
            <person name="Goeker M."/>
        </authorList>
    </citation>
    <scope>NUCLEOTIDE SEQUENCE [LARGE SCALE GENOMIC DNA]</scope>
    <source>
        <strain evidence="3 6">DSM 28816</strain>
    </source>
</reference>
<dbReference type="PANTHER" id="PTHR30404">
    <property type="entry name" value="N-ACETYLMURAMOYL-L-ALANINE AMIDASE"/>
    <property type="match status" value="1"/>
</dbReference>
<dbReference type="SUPFAM" id="SSF53187">
    <property type="entry name" value="Zn-dependent exopeptidases"/>
    <property type="match status" value="1"/>
</dbReference>
<dbReference type="RefSeq" id="WP_110292008.1">
    <property type="nucleotide sequence ID" value="NZ_NOKA02000008.1"/>
</dbReference>
<gene>
    <name evidence="3" type="ORF">C8E03_11968</name>
    <name evidence="4" type="ORF">CG710_007340</name>
</gene>
<dbReference type="Gene3D" id="3.40.630.40">
    <property type="entry name" value="Zn-dependent exopeptidases"/>
    <property type="match status" value="1"/>
</dbReference>
<dbReference type="Pfam" id="PF01520">
    <property type="entry name" value="Amidase_3"/>
    <property type="match status" value="1"/>
</dbReference>
<dbReference type="PANTHER" id="PTHR30404:SF0">
    <property type="entry name" value="N-ACETYLMURAMOYL-L-ALANINE AMIDASE AMIC"/>
    <property type="match status" value="1"/>
</dbReference>
<evidence type="ECO:0000313" key="6">
    <source>
        <dbReference type="Proteomes" id="UP000247523"/>
    </source>
</evidence>
<evidence type="ECO:0000313" key="4">
    <source>
        <dbReference type="EMBL" id="RDY31944.1"/>
    </source>
</evidence>
<keyword evidence="1" id="KW-0378">Hydrolase</keyword>
<protein>
    <submittedName>
        <fullName evidence="3">N-acetylmuramoyl-L-alanine amidase</fullName>
    </submittedName>
</protein>
<dbReference type="GO" id="GO:0009253">
    <property type="term" value="P:peptidoglycan catabolic process"/>
    <property type="evidence" value="ECO:0007669"/>
    <property type="project" value="InterPro"/>
</dbReference>
<evidence type="ECO:0000259" key="2">
    <source>
        <dbReference type="SMART" id="SM00646"/>
    </source>
</evidence>
<dbReference type="OrthoDB" id="43070at2"/>
<dbReference type="InterPro" id="IPR050695">
    <property type="entry name" value="N-acetylmuramoyl_amidase_3"/>
</dbReference>
<reference evidence="4 5" key="1">
    <citation type="journal article" date="2017" name="Genome Announc.">
        <title>Draft Genome Sequence of a Sporulating and Motile Strain of Lachnotalea glycerini Isolated from Water in Quebec City, Canada.</title>
        <authorList>
            <person name="Maheux A.F."/>
            <person name="Boudreau D.K."/>
            <person name="Berube E."/>
            <person name="Boissinot M."/>
            <person name="Raymond F."/>
            <person name="Brodeur S."/>
            <person name="Corbeil J."/>
            <person name="Isabel S."/>
            <person name="Omar R.F."/>
            <person name="Bergeron M.G."/>
        </authorList>
    </citation>
    <scope>NUCLEOTIDE SEQUENCE [LARGE SCALE GENOMIC DNA]</scope>
    <source>
        <strain evidence="4 5">CCRI-19302</strain>
    </source>
</reference>
<feature type="domain" description="MurNAc-LAA" evidence="2">
    <location>
        <begin position="227"/>
        <end position="343"/>
    </location>
</feature>
<reference evidence="4" key="3">
    <citation type="submission" date="2018-07" db="EMBL/GenBank/DDBJ databases">
        <authorList>
            <person name="Quirk P.G."/>
            <person name="Krulwich T.A."/>
        </authorList>
    </citation>
    <scope>NUCLEOTIDE SEQUENCE</scope>
    <source>
        <strain evidence="4">CCRI-19302</strain>
    </source>
</reference>
<comment type="caution">
    <text evidence="3">The sequence shown here is derived from an EMBL/GenBank/DDBJ whole genome shotgun (WGS) entry which is preliminary data.</text>
</comment>
<dbReference type="Proteomes" id="UP000247523">
    <property type="component" value="Unassembled WGS sequence"/>
</dbReference>
<organism evidence="3 6">
    <name type="scientific">Lachnotalea glycerini</name>
    <dbReference type="NCBI Taxonomy" id="1763509"/>
    <lineage>
        <taxon>Bacteria</taxon>
        <taxon>Bacillati</taxon>
        <taxon>Bacillota</taxon>
        <taxon>Clostridia</taxon>
        <taxon>Lachnospirales</taxon>
        <taxon>Lachnospiraceae</taxon>
        <taxon>Lachnotalea</taxon>
    </lineage>
</organism>
<proteinExistence type="predicted"/>
<dbReference type="GO" id="GO:0008745">
    <property type="term" value="F:N-acetylmuramoyl-L-alanine amidase activity"/>
    <property type="evidence" value="ECO:0007669"/>
    <property type="project" value="InterPro"/>
</dbReference>
<dbReference type="AlphaFoldDB" id="A0A318EGP9"/>
<dbReference type="CDD" id="cd02696">
    <property type="entry name" value="MurNAc-LAA"/>
    <property type="match status" value="1"/>
</dbReference>
<dbReference type="SMART" id="SM00646">
    <property type="entry name" value="Ami_3"/>
    <property type="match status" value="1"/>
</dbReference>
<dbReference type="InterPro" id="IPR002508">
    <property type="entry name" value="MurNAc-LAA_cat"/>
</dbReference>